<keyword evidence="1" id="KW-0812">Transmembrane</keyword>
<reference evidence="2" key="1">
    <citation type="submission" date="2022-06" db="EMBL/GenBank/DDBJ databases">
        <title>New cyanobacteria of genus Symplocastrum in benthos of Lake Baikal.</title>
        <authorList>
            <person name="Sorokovikova E."/>
            <person name="Tikhonova I."/>
            <person name="Krasnopeev A."/>
            <person name="Evseev P."/>
            <person name="Gladkikh A."/>
            <person name="Belykh O."/>
        </authorList>
    </citation>
    <scope>NUCLEOTIDE SEQUENCE</scope>
    <source>
        <strain evidence="2">BBK-W-15</strain>
    </source>
</reference>
<keyword evidence="1" id="KW-0472">Membrane</keyword>
<gene>
    <name evidence="2" type="ORF">NJ959_01180</name>
</gene>
<comment type="caution">
    <text evidence="2">The sequence shown here is derived from an EMBL/GenBank/DDBJ whole genome shotgun (WGS) entry which is preliminary data.</text>
</comment>
<keyword evidence="1" id="KW-1133">Transmembrane helix</keyword>
<sequence>MTPDLQDLEILSGEIRHLSGVDASEVFRPSLLHNAQARWSFLFQELLLSLALTPIIVGLLHIFVILPLFGTSLPATIMTLIAVPIAIATYRWLWLQRRSRKSLGYLLDEVDRYNAVIKAIDINDQLQATRKEQVSSTDYADDGILRGGDRGNVISALTLIRSDLVIALKAERILRENQSFLVSNPELLASNLTTLQTLQVQDRASEYGRLLNEALQIATDVSEEMRKLKNRR</sequence>
<feature type="transmembrane region" description="Helical" evidence="1">
    <location>
        <begin position="75"/>
        <end position="93"/>
    </location>
</feature>
<keyword evidence="3" id="KW-1185">Reference proteome</keyword>
<proteinExistence type="predicted"/>
<feature type="transmembrane region" description="Helical" evidence="1">
    <location>
        <begin position="46"/>
        <end position="69"/>
    </location>
</feature>
<dbReference type="RefSeq" id="WP_254009906.1">
    <property type="nucleotide sequence ID" value="NZ_JAMZMM010000006.1"/>
</dbReference>
<evidence type="ECO:0000256" key="1">
    <source>
        <dbReference type="SAM" id="Phobius"/>
    </source>
</evidence>
<dbReference type="Proteomes" id="UP001204953">
    <property type="component" value="Unassembled WGS sequence"/>
</dbReference>
<protein>
    <submittedName>
        <fullName evidence="2">Uncharacterized protein</fullName>
    </submittedName>
</protein>
<accession>A0AAE3GNN0</accession>
<dbReference type="AlphaFoldDB" id="A0AAE3GNN0"/>
<dbReference type="EMBL" id="JAMZMM010000006">
    <property type="protein sequence ID" value="MCP2727088.1"/>
    <property type="molecule type" value="Genomic_DNA"/>
</dbReference>
<evidence type="ECO:0000313" key="2">
    <source>
        <dbReference type="EMBL" id="MCP2727088.1"/>
    </source>
</evidence>
<name>A0AAE3GNN0_9CYAN</name>
<evidence type="ECO:0000313" key="3">
    <source>
        <dbReference type="Proteomes" id="UP001204953"/>
    </source>
</evidence>
<organism evidence="2 3">
    <name type="scientific">Limnofasciculus baicalensis BBK-W-15</name>
    <dbReference type="NCBI Taxonomy" id="2699891"/>
    <lineage>
        <taxon>Bacteria</taxon>
        <taxon>Bacillati</taxon>
        <taxon>Cyanobacteriota</taxon>
        <taxon>Cyanophyceae</taxon>
        <taxon>Coleofasciculales</taxon>
        <taxon>Coleofasciculaceae</taxon>
        <taxon>Limnofasciculus</taxon>
        <taxon>Limnofasciculus baicalensis</taxon>
    </lineage>
</organism>